<feature type="domain" description="DUF632" evidence="2">
    <location>
        <begin position="150"/>
        <end position="469"/>
    </location>
</feature>
<dbReference type="Proteomes" id="UP000019116">
    <property type="component" value="Chromosome 2A"/>
</dbReference>
<evidence type="ECO:0000256" key="1">
    <source>
        <dbReference type="SAM" id="MobiDB-lite"/>
    </source>
</evidence>
<dbReference type="Pfam" id="PF04782">
    <property type="entry name" value="DUF632"/>
    <property type="match status" value="1"/>
</dbReference>
<dbReference type="Gramene" id="TraesROB_scaffold_047379_01G000300.1">
    <property type="protein sequence ID" value="TraesROB_scaffold_047379_01G000300.1"/>
    <property type="gene ID" value="TraesROB_scaffold_047379_01G000300"/>
</dbReference>
<evidence type="ECO:0000313" key="4">
    <source>
        <dbReference type="EnsemblPlants" id="TraesCS2A02G099100.1"/>
    </source>
</evidence>
<dbReference type="Pfam" id="PF04783">
    <property type="entry name" value="DUF630"/>
    <property type="match status" value="1"/>
</dbReference>
<sequence>MGVASSMIEDDKVLVLCQERKRFVREALDGRCALACAHHDYIVSLRDTGSLLRNCFEGEKSPAAANKEGHVADSEDGFDNPSTETVAQVHKNPNDLPQIRRIIGVITNENDEIPATPLVNVVPSSAAARTMDSQKPYPEVKNVVKDLSSSFMKEVEILFFRACDSGKQVPMILEEDKIQFRPLLPEEIAHGSKASKFLATFLVCCREEVSIPKPPPQAEIKYLTWHRSVSSQLSPSKNPPRTILVVHTSTLDRLYAWETKLYDEVKANSSICRKYDEKCKQLRDQESRGKKLIITDFTPAAVEDLHSRIPVAIRKIYFISMNIEDLRDKELQALTMIWATMLQCHRHQHGIIKSLSSSCKLQIPFDSDSHCQTVALLSAELGKLRLNLQNWISSHKAYLRSINLWLHKCMKPLRKRKSSRKQNAAAVDVSLAECAVAPMFAAGETWMKLLDDLPTEDLEEAIECLVAGISRLLPRRLDQRLDETVKDGEAEQEVPRDDAAADLRSILVVFVEKLEAFSEVSVQKYLDLQRGVGAAKDRLVREA</sequence>
<dbReference type="AlphaFoldDB" id="A0A3B6AS40"/>
<dbReference type="Gramene" id="TraesCAD_scaffold_024953_01G000300.1">
    <property type="protein sequence ID" value="TraesCAD_scaffold_024953_01G000300.1"/>
    <property type="gene ID" value="TraesCAD_scaffold_024953_01G000300"/>
</dbReference>
<evidence type="ECO:0000259" key="3">
    <source>
        <dbReference type="Pfam" id="PF04783"/>
    </source>
</evidence>
<protein>
    <recommendedName>
        <fullName evidence="6">DUF632 domain-containing protein</fullName>
    </recommendedName>
</protein>
<dbReference type="PANTHER" id="PTHR21450:SF30">
    <property type="entry name" value="OS07G0686500 PROTEIN"/>
    <property type="match status" value="1"/>
</dbReference>
<evidence type="ECO:0000259" key="2">
    <source>
        <dbReference type="Pfam" id="PF04782"/>
    </source>
</evidence>
<name>A0A3B6AS40_WHEAT</name>
<evidence type="ECO:0000313" key="5">
    <source>
        <dbReference type="Proteomes" id="UP000019116"/>
    </source>
</evidence>
<dbReference type="OMA" id="ECHHLQL"/>
<dbReference type="SMR" id="A0A3B6AS40"/>
<dbReference type="InterPro" id="IPR006868">
    <property type="entry name" value="DUF630"/>
</dbReference>
<dbReference type="OrthoDB" id="694308at2759"/>
<feature type="domain" description="DUF630" evidence="3">
    <location>
        <begin position="1"/>
        <end position="59"/>
    </location>
</feature>
<proteinExistence type="predicted"/>
<dbReference type="Gramene" id="TraesRN2A0100167700.1">
    <property type="protein sequence ID" value="TraesRN2A0100167700.1"/>
    <property type="gene ID" value="TraesRN2A0100167700"/>
</dbReference>
<dbReference type="Gramene" id="TraesWEE_scaffold_046906_01G000300.1">
    <property type="protein sequence ID" value="TraesWEE_scaffold_046906_01G000300.1"/>
    <property type="gene ID" value="TraesWEE_scaffold_046906_01G000300"/>
</dbReference>
<dbReference type="PANTHER" id="PTHR21450">
    <property type="entry name" value="PROTEIN ALTERED PHOSPHATE STARVATION RESPONSE 1"/>
    <property type="match status" value="1"/>
</dbReference>
<organism evidence="4">
    <name type="scientific">Triticum aestivum</name>
    <name type="common">Wheat</name>
    <dbReference type="NCBI Taxonomy" id="4565"/>
    <lineage>
        <taxon>Eukaryota</taxon>
        <taxon>Viridiplantae</taxon>
        <taxon>Streptophyta</taxon>
        <taxon>Embryophyta</taxon>
        <taxon>Tracheophyta</taxon>
        <taxon>Spermatophyta</taxon>
        <taxon>Magnoliopsida</taxon>
        <taxon>Liliopsida</taxon>
        <taxon>Poales</taxon>
        <taxon>Poaceae</taxon>
        <taxon>BOP clade</taxon>
        <taxon>Pooideae</taxon>
        <taxon>Triticodae</taxon>
        <taxon>Triticeae</taxon>
        <taxon>Triticinae</taxon>
        <taxon>Triticum</taxon>
    </lineage>
</organism>
<evidence type="ECO:0008006" key="6">
    <source>
        <dbReference type="Google" id="ProtNLM"/>
    </source>
</evidence>
<keyword evidence="5" id="KW-1185">Reference proteome</keyword>
<dbReference type="Gramene" id="TraesCLE_scaffold_113374_01G000300.1">
    <property type="protein sequence ID" value="TraesCLE_scaffold_113374_01G000300.1"/>
    <property type="gene ID" value="TraesCLE_scaffold_113374_01G000300"/>
</dbReference>
<accession>A0A3B6AS40</accession>
<reference evidence="4" key="1">
    <citation type="submission" date="2018-08" db="EMBL/GenBank/DDBJ databases">
        <authorList>
            <person name="Rossello M."/>
        </authorList>
    </citation>
    <scope>NUCLEOTIDE SEQUENCE [LARGE SCALE GENOMIC DNA]</scope>
    <source>
        <strain evidence="4">cv. Chinese Spring</strain>
    </source>
</reference>
<dbReference type="Gramene" id="TraesCS2A03G0202200.1">
    <property type="protein sequence ID" value="TraesCS2A03G0202200.1.CDS"/>
    <property type="gene ID" value="TraesCS2A03G0202200"/>
</dbReference>
<dbReference type="InterPro" id="IPR006867">
    <property type="entry name" value="DUF632"/>
</dbReference>
<reference evidence="4" key="2">
    <citation type="submission" date="2018-10" db="UniProtKB">
        <authorList>
            <consortium name="EnsemblPlants"/>
        </authorList>
    </citation>
    <scope>IDENTIFICATION</scope>
</reference>
<feature type="region of interest" description="Disordered" evidence="1">
    <location>
        <begin position="63"/>
        <end position="82"/>
    </location>
</feature>
<dbReference type="STRING" id="4565.A0A3B6AS40"/>
<dbReference type="EnsemblPlants" id="TraesCS2A02G099100.1">
    <property type="protein sequence ID" value="TraesCS2A02G099100.1"/>
    <property type="gene ID" value="TraesCS2A02G099100"/>
</dbReference>
<dbReference type="Gramene" id="TraesCS2A02G099100.1">
    <property type="protein sequence ID" value="TraesCS2A02G099100.1"/>
    <property type="gene ID" value="TraesCS2A02G099100"/>
</dbReference>